<sequence>MLKLFTKKKSTEVDYNQIRQQELEKISVLLQDKRQSLGWDIESISDNLHITKNMLRAIENGDLSKLPEPVFIKELLKKYSSFLGINIREDIHNFPVETNNYHHRKNIHHKNIIPFHWRINFNSKYLYVIYIALLFFSIKSLNQILQPTPFTTQENIETQNSQDNTPQETTVTENPIKENVDNNTTIPVVNNVNDNPEQLKVNINAQDDSWVRVIIDGNTEFEGILTKGSQREWIATEEFTIRAGNAGGLLISVNEETPKQIGELGQVEEITLNL</sequence>
<organism evidence="2 3">
    <name type="scientific">Cyanobacterium stanieri LEGE 03274</name>
    <dbReference type="NCBI Taxonomy" id="1828756"/>
    <lineage>
        <taxon>Bacteria</taxon>
        <taxon>Bacillati</taxon>
        <taxon>Cyanobacteriota</taxon>
        <taxon>Cyanophyceae</taxon>
        <taxon>Oscillatoriophycideae</taxon>
        <taxon>Chroococcales</taxon>
        <taxon>Geminocystaceae</taxon>
        <taxon>Cyanobacterium</taxon>
    </lineage>
</organism>
<evidence type="ECO:0000313" key="2">
    <source>
        <dbReference type="EMBL" id="MBE9223352.1"/>
    </source>
</evidence>
<accession>A0ABR9V642</accession>
<dbReference type="Gene3D" id="1.10.260.40">
    <property type="entry name" value="lambda repressor-like DNA-binding domains"/>
    <property type="match status" value="1"/>
</dbReference>
<dbReference type="RefSeq" id="WP_193801591.1">
    <property type="nucleotide sequence ID" value="NZ_JADEWC010000029.1"/>
</dbReference>
<dbReference type="PANTHER" id="PTHR34475:SF1">
    <property type="entry name" value="CYTOSKELETON PROTEIN RODZ"/>
    <property type="match status" value="1"/>
</dbReference>
<reference evidence="2 3" key="1">
    <citation type="submission" date="2020-10" db="EMBL/GenBank/DDBJ databases">
        <authorList>
            <person name="Castelo-Branco R."/>
            <person name="Eusebio N."/>
            <person name="Adriana R."/>
            <person name="Vieira A."/>
            <person name="Brugerolle De Fraissinette N."/>
            <person name="Rezende De Castro R."/>
            <person name="Schneider M.P."/>
            <person name="Vasconcelos V."/>
            <person name="Leao P.N."/>
        </authorList>
    </citation>
    <scope>NUCLEOTIDE SEQUENCE [LARGE SCALE GENOMIC DNA]</scope>
    <source>
        <strain evidence="2 3">LEGE 03274</strain>
    </source>
</reference>
<keyword evidence="3" id="KW-1185">Reference proteome</keyword>
<evidence type="ECO:0000313" key="3">
    <source>
        <dbReference type="Proteomes" id="UP000654604"/>
    </source>
</evidence>
<dbReference type="Proteomes" id="UP000654604">
    <property type="component" value="Unassembled WGS sequence"/>
</dbReference>
<dbReference type="InterPro" id="IPR050400">
    <property type="entry name" value="Bact_Cytoskel_RodZ"/>
</dbReference>
<protein>
    <submittedName>
        <fullName evidence="2">DUF4115 domain-containing protein</fullName>
    </submittedName>
</protein>
<comment type="caution">
    <text evidence="2">The sequence shown here is derived from an EMBL/GenBank/DDBJ whole genome shotgun (WGS) entry which is preliminary data.</text>
</comment>
<dbReference type="PANTHER" id="PTHR34475">
    <property type="match status" value="1"/>
</dbReference>
<gene>
    <name evidence="2" type="ORF">IQ215_11650</name>
</gene>
<name>A0ABR9V642_9CHRO</name>
<dbReference type="Pfam" id="PF13464">
    <property type="entry name" value="RodZ_C"/>
    <property type="match status" value="1"/>
</dbReference>
<proteinExistence type="predicted"/>
<evidence type="ECO:0000259" key="1">
    <source>
        <dbReference type="Pfam" id="PF13464"/>
    </source>
</evidence>
<feature type="domain" description="Cytoskeleton protein RodZ-like C-terminal" evidence="1">
    <location>
        <begin position="203"/>
        <end position="271"/>
    </location>
</feature>
<dbReference type="InterPro" id="IPR025194">
    <property type="entry name" value="RodZ-like_C"/>
</dbReference>
<dbReference type="Pfam" id="PF13413">
    <property type="entry name" value="HTH_25"/>
    <property type="match status" value="1"/>
</dbReference>
<dbReference type="EMBL" id="JADEWC010000029">
    <property type="protein sequence ID" value="MBE9223352.1"/>
    <property type="molecule type" value="Genomic_DNA"/>
</dbReference>
<dbReference type="InterPro" id="IPR010982">
    <property type="entry name" value="Lambda_DNA-bd_dom_sf"/>
</dbReference>